<comment type="caution">
    <text evidence="1">The sequence shown here is derived from an EMBL/GenBank/DDBJ whole genome shotgun (WGS) entry which is preliminary data.</text>
</comment>
<name>A0A8J3J700_9ACTN</name>
<reference evidence="1" key="1">
    <citation type="submission" date="2021-01" db="EMBL/GenBank/DDBJ databases">
        <title>Whole genome shotgun sequence of Actinocatenispora rupis NBRC 107355.</title>
        <authorList>
            <person name="Komaki H."/>
            <person name="Tamura T."/>
        </authorList>
    </citation>
    <scope>NUCLEOTIDE SEQUENCE</scope>
    <source>
        <strain evidence="1">NBRC 107355</strain>
    </source>
</reference>
<evidence type="ECO:0000313" key="1">
    <source>
        <dbReference type="EMBL" id="GID11229.1"/>
    </source>
</evidence>
<keyword evidence="2" id="KW-1185">Reference proteome</keyword>
<proteinExistence type="predicted"/>
<dbReference type="Proteomes" id="UP000612808">
    <property type="component" value="Unassembled WGS sequence"/>
</dbReference>
<dbReference type="AlphaFoldDB" id="A0A8J3J700"/>
<protein>
    <recommendedName>
        <fullName evidence="3">S1 RNA binding domain-containing protein</fullName>
    </recommendedName>
</protein>
<organism evidence="1 2">
    <name type="scientific">Actinocatenispora rupis</name>
    <dbReference type="NCBI Taxonomy" id="519421"/>
    <lineage>
        <taxon>Bacteria</taxon>
        <taxon>Bacillati</taxon>
        <taxon>Actinomycetota</taxon>
        <taxon>Actinomycetes</taxon>
        <taxon>Micromonosporales</taxon>
        <taxon>Micromonosporaceae</taxon>
        <taxon>Actinocatenispora</taxon>
    </lineage>
</organism>
<dbReference type="RefSeq" id="WP_203657159.1">
    <property type="nucleotide sequence ID" value="NZ_BAAAZM010000006.1"/>
</dbReference>
<dbReference type="EMBL" id="BOMB01000012">
    <property type="protein sequence ID" value="GID11229.1"/>
    <property type="molecule type" value="Genomic_DNA"/>
</dbReference>
<evidence type="ECO:0008006" key="3">
    <source>
        <dbReference type="Google" id="ProtNLM"/>
    </source>
</evidence>
<gene>
    <name evidence="1" type="ORF">Aru02nite_21180</name>
</gene>
<evidence type="ECO:0000313" key="2">
    <source>
        <dbReference type="Proteomes" id="UP000612808"/>
    </source>
</evidence>
<accession>A0A8J3J700</accession>
<sequence>MPDLDELAAARLRFPTGERVRGRIVAKPWGDGITGLFVDLGARPTGFVDVLNLPEEPRPWPEIGQEGLFEVLQHRPGQVRLYPLDASMRTRRNTRFRLSGPDWAAVSARYPVGSTVTATVTHVFPSNREYVVEFDSHHAVLEYEDPAPTVGTVGRYHVVRLLEWTQRIQAVKA</sequence>